<dbReference type="Gene3D" id="3.40.50.11960">
    <property type="match status" value="1"/>
</dbReference>
<dbReference type="PANTHER" id="PTHR28043">
    <property type="entry name" value="INCREASED RECOMBINATION CENTERS PROTEIN 6"/>
    <property type="match status" value="1"/>
</dbReference>
<sequence>MTPPPPSQAQKIANPRRILFLTPSSHSESTIPPLLHSLTGTRPATDVTSFAGYTTHAPLALRTKYYETDVPIWVDEIPLDSSSPSSSNPPSNPDPTSTQDPDQGQDQENIKEKEKVTPQQWKTEFGSPEAKVVRDALGAIVIVLRNLDPVTTTNADEDIESRADYVAIRGFLEAVGSVKSVMDEEGGMGEVLGMVVLVGGNGSIPLIPSTLRTASGSTAAAAAGGDGDVDESEEVFSGSWWEDRLYDLGLLGFEVVCWNPRDLSGEERRNGFGELMGMPRIKEVLETHDWNAVEMDEEEDELERRLLGLEDDDGFDLEVNELEREMVGLRFAMENGDDGPLGGEMEVESMDALMVRMKAIKDMSDELPEHERKRFAAKAVRDIMKEL</sequence>
<protein>
    <recommendedName>
        <fullName evidence="4">Alpha and gamma adaptin binding protein p34-domain-containing protein</fullName>
    </recommendedName>
</protein>
<dbReference type="EMBL" id="ML742317">
    <property type="protein sequence ID" value="KAE8145741.1"/>
    <property type="molecule type" value="Genomic_DNA"/>
</dbReference>
<dbReference type="GO" id="GO:0030674">
    <property type="term" value="F:protein-macromolecule adaptor activity"/>
    <property type="evidence" value="ECO:0007669"/>
    <property type="project" value="TreeGrafter"/>
</dbReference>
<feature type="compositionally biased region" description="Low complexity" evidence="1">
    <location>
        <begin position="80"/>
        <end position="102"/>
    </location>
</feature>
<organism evidence="2 3">
    <name type="scientific">Aspergillus avenaceus</name>
    <dbReference type="NCBI Taxonomy" id="36643"/>
    <lineage>
        <taxon>Eukaryota</taxon>
        <taxon>Fungi</taxon>
        <taxon>Dikarya</taxon>
        <taxon>Ascomycota</taxon>
        <taxon>Pezizomycotina</taxon>
        <taxon>Eurotiomycetes</taxon>
        <taxon>Eurotiomycetidae</taxon>
        <taxon>Eurotiales</taxon>
        <taxon>Aspergillaceae</taxon>
        <taxon>Aspergillus</taxon>
        <taxon>Aspergillus subgen. Circumdati</taxon>
    </lineage>
</organism>
<keyword evidence="3" id="KW-1185">Reference proteome</keyword>
<evidence type="ECO:0000313" key="3">
    <source>
        <dbReference type="Proteomes" id="UP000325780"/>
    </source>
</evidence>
<evidence type="ECO:0000256" key="1">
    <source>
        <dbReference type="SAM" id="MobiDB-lite"/>
    </source>
</evidence>
<reference evidence="2 3" key="1">
    <citation type="submission" date="2019-04" db="EMBL/GenBank/DDBJ databases">
        <title>Friends and foes A comparative genomics study of 23 Aspergillus species from section Flavi.</title>
        <authorList>
            <consortium name="DOE Joint Genome Institute"/>
            <person name="Kjaerbolling I."/>
            <person name="Vesth T."/>
            <person name="Frisvad J.C."/>
            <person name="Nybo J.L."/>
            <person name="Theobald S."/>
            <person name="Kildgaard S."/>
            <person name="Isbrandt T."/>
            <person name="Kuo A."/>
            <person name="Sato A."/>
            <person name="Lyhne E.K."/>
            <person name="Kogle M.E."/>
            <person name="Wiebenga A."/>
            <person name="Kun R.S."/>
            <person name="Lubbers R.J."/>
            <person name="Makela M.R."/>
            <person name="Barry K."/>
            <person name="Chovatia M."/>
            <person name="Clum A."/>
            <person name="Daum C."/>
            <person name="Haridas S."/>
            <person name="He G."/>
            <person name="LaButti K."/>
            <person name="Lipzen A."/>
            <person name="Mondo S."/>
            <person name="Riley R."/>
            <person name="Salamov A."/>
            <person name="Simmons B.A."/>
            <person name="Magnuson J.K."/>
            <person name="Henrissat B."/>
            <person name="Mortensen U.H."/>
            <person name="Larsen T.O."/>
            <person name="Devries R.P."/>
            <person name="Grigoriev I.V."/>
            <person name="Machida M."/>
            <person name="Baker S.E."/>
            <person name="Andersen M.R."/>
        </authorList>
    </citation>
    <scope>NUCLEOTIDE SEQUENCE [LARGE SCALE GENOMIC DNA]</scope>
    <source>
        <strain evidence="2 3">IBT 18842</strain>
    </source>
</reference>
<dbReference type="GO" id="GO:0016192">
    <property type="term" value="P:vesicle-mediated transport"/>
    <property type="evidence" value="ECO:0007669"/>
    <property type="project" value="InterPro"/>
</dbReference>
<name>A0A5N6TI16_ASPAV</name>
<evidence type="ECO:0000313" key="2">
    <source>
        <dbReference type="EMBL" id="KAE8145741.1"/>
    </source>
</evidence>
<dbReference type="InterPro" id="IPR034627">
    <property type="entry name" value="Irc6"/>
</dbReference>
<gene>
    <name evidence="2" type="ORF">BDV25DRAFT_62687</name>
</gene>
<feature type="region of interest" description="Disordered" evidence="1">
    <location>
        <begin position="77"/>
        <end position="123"/>
    </location>
</feature>
<evidence type="ECO:0008006" key="4">
    <source>
        <dbReference type="Google" id="ProtNLM"/>
    </source>
</evidence>
<accession>A0A5N6TI16</accession>
<dbReference type="Pfam" id="PF10199">
    <property type="entry name" value="Adaptin_binding"/>
    <property type="match status" value="1"/>
</dbReference>
<dbReference type="PANTHER" id="PTHR28043:SF1">
    <property type="entry name" value="INCREASED RECOMBINATION CENTERS PROTEIN 6"/>
    <property type="match status" value="1"/>
</dbReference>
<dbReference type="Proteomes" id="UP000325780">
    <property type="component" value="Unassembled WGS sequence"/>
</dbReference>
<dbReference type="OrthoDB" id="10261384at2759"/>
<dbReference type="AlphaFoldDB" id="A0A5N6TI16"/>
<proteinExistence type="predicted"/>